<feature type="transmembrane region" description="Helical" evidence="7">
    <location>
        <begin position="1458"/>
        <end position="1477"/>
    </location>
</feature>
<feature type="compositionally biased region" description="Polar residues" evidence="6">
    <location>
        <begin position="1421"/>
        <end position="1430"/>
    </location>
</feature>
<evidence type="ECO:0000256" key="6">
    <source>
        <dbReference type="SAM" id="MobiDB-lite"/>
    </source>
</evidence>
<dbReference type="NCBIfam" id="TIGR01167">
    <property type="entry name" value="LPXTG_anchor"/>
    <property type="match status" value="1"/>
</dbReference>
<dbReference type="Pfam" id="PF12892">
    <property type="entry name" value="FctA"/>
    <property type="match status" value="10"/>
</dbReference>
<keyword evidence="3" id="KW-0964">Secreted</keyword>
<evidence type="ECO:0000256" key="2">
    <source>
        <dbReference type="ARBA" id="ARBA00022512"/>
    </source>
</evidence>
<dbReference type="Proteomes" id="UP000003823">
    <property type="component" value="Unassembled WGS sequence"/>
</dbReference>
<reference evidence="9 10" key="1">
    <citation type="submission" date="2010-07" db="EMBL/GenBank/DDBJ databases">
        <authorList>
            <person name="Muzny D."/>
            <person name="Qin X."/>
            <person name="Deng J."/>
            <person name="Jiang H."/>
            <person name="Liu Y."/>
            <person name="Qu J."/>
            <person name="Song X.-Z."/>
            <person name="Zhang L."/>
            <person name="Thornton R."/>
            <person name="Coyle M."/>
            <person name="Francisco L."/>
            <person name="Jackson L."/>
            <person name="Javaid M."/>
            <person name="Korchina V."/>
            <person name="Kovar C."/>
            <person name="Mata R."/>
            <person name="Mathew T."/>
            <person name="Ngo R."/>
            <person name="Nguyen L."/>
            <person name="Nguyen N."/>
            <person name="Okwuonu G."/>
            <person name="Ongeri F."/>
            <person name="Pham C."/>
            <person name="Simmons D."/>
            <person name="Wilczek-Boney K."/>
            <person name="Hale W."/>
            <person name="Jakkamsetti A."/>
            <person name="Pham P."/>
            <person name="Ruth R."/>
            <person name="San Lucas F."/>
            <person name="Warren J."/>
            <person name="Zhang J."/>
            <person name="Zhao Z."/>
            <person name="Zhou C."/>
            <person name="Zhu D."/>
            <person name="Lee S."/>
            <person name="Bess C."/>
            <person name="Blankenburg K."/>
            <person name="Forbes L."/>
            <person name="Fu Q."/>
            <person name="Gubbala S."/>
            <person name="Hirani K."/>
            <person name="Jayaseelan J.C."/>
            <person name="Lara F."/>
            <person name="Munidasa M."/>
            <person name="Palculict T."/>
            <person name="Patil S."/>
            <person name="Pu L.-L."/>
            <person name="Saada N."/>
            <person name="Tang L."/>
            <person name="Weissenberger G."/>
            <person name="Zhu Y."/>
            <person name="Hemphill L."/>
            <person name="Shang Y."/>
            <person name="Youmans B."/>
            <person name="Ayvaz T."/>
            <person name="Ross M."/>
            <person name="Santibanez J."/>
            <person name="Aqrawi P."/>
            <person name="Gross S."/>
            <person name="Joshi V."/>
            <person name="Fowler G."/>
            <person name="Nazareth L."/>
            <person name="Reid J."/>
            <person name="Worley K."/>
            <person name="Petrosino J."/>
            <person name="Highlander S."/>
            <person name="Gibbs R."/>
        </authorList>
    </citation>
    <scope>NUCLEOTIDE SEQUENCE [LARGE SCALE GENOMIC DNA]</scope>
    <source>
        <strain evidence="9 10">ATCC 6249</strain>
    </source>
</reference>
<evidence type="ECO:0000313" key="9">
    <source>
        <dbReference type="EMBL" id="EFM32245.1"/>
    </source>
</evidence>
<evidence type="ECO:0000256" key="5">
    <source>
        <dbReference type="ARBA" id="ARBA00023088"/>
    </source>
</evidence>
<dbReference type="Pfam" id="PF00746">
    <property type="entry name" value="Gram_pos_anchor"/>
    <property type="match status" value="1"/>
</dbReference>
<dbReference type="GO" id="GO:0005518">
    <property type="term" value="F:collagen binding"/>
    <property type="evidence" value="ECO:0007669"/>
    <property type="project" value="InterPro"/>
</dbReference>
<evidence type="ECO:0000259" key="8">
    <source>
        <dbReference type="PROSITE" id="PS50847"/>
    </source>
</evidence>
<dbReference type="HOGENOM" id="CLU_005098_0_0_9"/>
<feature type="domain" description="Gram-positive cocci surface proteins LPxTG" evidence="8">
    <location>
        <begin position="1450"/>
        <end position="1483"/>
    </location>
</feature>
<proteinExistence type="predicted"/>
<keyword evidence="7" id="KW-0812">Transmembrane</keyword>
<dbReference type="InterPro" id="IPR038174">
    <property type="entry name" value="Strep_pil_link_sf"/>
</dbReference>
<dbReference type="eggNOG" id="COG4932">
    <property type="taxonomic scope" value="Bacteria"/>
</dbReference>
<feature type="region of interest" description="Disordered" evidence="6">
    <location>
        <begin position="1421"/>
        <end position="1454"/>
    </location>
</feature>
<keyword evidence="5" id="KW-0572">Peptidoglycan-anchor</keyword>
<comment type="caution">
    <text evidence="9">The sequence shown here is derived from an EMBL/GenBank/DDBJ whole genome shotgun (WGS) entry which is preliminary data.</text>
</comment>
<accession>E0PNT4</accession>
<evidence type="ECO:0000256" key="3">
    <source>
        <dbReference type="ARBA" id="ARBA00022525"/>
    </source>
</evidence>
<dbReference type="GO" id="GO:0007155">
    <property type="term" value="P:cell adhesion"/>
    <property type="evidence" value="ECO:0007669"/>
    <property type="project" value="InterPro"/>
</dbReference>
<dbReference type="Gene3D" id="2.60.40.740">
    <property type="match status" value="1"/>
</dbReference>
<dbReference type="Gene3D" id="2.60.40.1280">
    <property type="match status" value="1"/>
</dbReference>
<sequence>MVKKRTSKLFHGLMALLLVVSVFLPALKVSTVVQAEELPASSYTMKTVSKINNNKLVDGAKYGEGKFYLQPTYSFPNEVTLKDGDYMVYHVPKEFKIEKDSVTELKAPDGQTTIAELTTSRADNTATVKVTNAAYFANLSENKEITALFTVVWADSVKLNTPYQIDIPGDQVYTLTRIVPDDDPTGFTKWGVQDSDDPNYVNWRIRVNRYAKSYTGVKLEDTIPEGQVLASEITGYYFTEWNKAEARPRLEAAHVNVVDGNHFTITPNGDGTMDGQGLYILYKTRLTAPVDNATKKAFNDVKATTDQETFDVHGFAPLTTTEGIGSGAKSDEVEFQVKKKLEGKTLEADAFTFQLIAPDGTIKEAKNDSEGKVKFPAVKFSNEGTFKYQIKEVNDNKPGYTYDDSVLEAEVTVANVYGQKIASVKYKDSKKEFTNTYAAKEAKLQLEAKKVLNGKAIEAGQFEFELKENGTVLHTVSNDAKGKIQFPELTFTKEETRTFTITEKAGDVAGVEYDPNAYEVTVVVKDNGQGQLVATATGADNLTFTNTYKAKPAKETITATKVLNGKALEADKYEFELKKGEEVVATAKNAADGTVTFKEIEFETAGDYTYTITEKAGSEKGVTYDTAKHEVKVKVTDNGQGQLVAAVTGNNPTFTNTYKAAKTSATITAKKVLDGKALEADKYEFELKEGDKVVATAKNAADGTVTFKEIEYKEAGDHTYTISEKAGSEGGVTYDTATHEVTVNVTDNGQGQLVAAVTGNNPTFTNTYKAASAKATITAKKVLNGKALEAGKYEFELKEGDKVVDTATNAADGTVTFKDIEYAAVENHTYTISEKAGSEGGVTYDTAKHEVKVAVTDNGQGQLVAAVTGNNPTFTNTYKAASAKATITAKKALNGKALEADKYEFELKEGDKVVATAKNAADGTVTFEAIEYAVAGDHTYTITEKAGSEGGVTYDTATHEVTVNVTDNGQGQLEAAVTGNNPTFTNTYKAASAKATITATKVLDGKALEAGKYEFELKEGDEVVATAKNAADGTVTFEDIKYAAAGNHTYTITEKAGSEAGVTYDTAKHEVTVNVTDNGQGQLVATVTGNNPTFTNTYKAASAKATITATKVLTGKALEADKYEFELKEGDKVVATAKNAADGTVTFEAIEYAAAGNHTYTITEKAGSEAGVTYDTAKHEVKVAVTDNGTGQLEAAVTGNNPTFTNTYKAASTTVNITATKVLTGKALEAGKYEFELKEGDKVIGTATNAADGTVAFAGIEYKEAGSHTYTISEKAGSEAGVTYDKSTHNVTVNVTDNGAGKLVATVTDNNPTFTNTYVASSTQVTFTAKKVLKGDKKLVEGQFKFELKEGDKVVETATNAADGTVTFKAIKYNEAGKHTYTITEVDSKEENVTYDTAKHEVTVEVVDNGTGQLVTTVTGNNPTFTNTYTEPKKEEPKEGPKGEQPKKDLPNTGGADFTAFSTILGLVLAALAGLVYRAKKVD</sequence>
<dbReference type="Pfam" id="PF05737">
    <property type="entry name" value="Collagen_bind"/>
    <property type="match status" value="1"/>
</dbReference>
<dbReference type="InterPro" id="IPR011252">
    <property type="entry name" value="Fibrogen-bd_dom1"/>
</dbReference>
<evidence type="ECO:0000256" key="4">
    <source>
        <dbReference type="ARBA" id="ARBA00022729"/>
    </source>
</evidence>
<evidence type="ECO:0000256" key="1">
    <source>
        <dbReference type="ARBA" id="ARBA00004191"/>
    </source>
</evidence>
<organism evidence="9 10">
    <name type="scientific">Streptococcus mitis ATCC 6249</name>
    <dbReference type="NCBI Taxonomy" id="864567"/>
    <lineage>
        <taxon>Bacteria</taxon>
        <taxon>Bacillati</taxon>
        <taxon>Bacillota</taxon>
        <taxon>Bacilli</taxon>
        <taxon>Lactobacillales</taxon>
        <taxon>Streptococcaceae</taxon>
        <taxon>Streptococcus</taxon>
        <taxon>Streptococcus mitis group</taxon>
    </lineage>
</organism>
<dbReference type="InterPro" id="IPR008456">
    <property type="entry name" value="Collagen-bd_dom"/>
</dbReference>
<dbReference type="InterPro" id="IPR022464">
    <property type="entry name" value="Strep_pil_isopept_link"/>
</dbReference>
<evidence type="ECO:0000256" key="7">
    <source>
        <dbReference type="SAM" id="Phobius"/>
    </source>
</evidence>
<dbReference type="InterPro" id="IPR008966">
    <property type="entry name" value="Adhesion_dom_sf"/>
</dbReference>
<dbReference type="Gene3D" id="2.60.40.3050">
    <property type="match status" value="10"/>
</dbReference>
<name>E0PNT4_STRMT</name>
<comment type="subcellular location">
    <subcellularLocation>
        <location evidence="1">Secreted</location>
        <location evidence="1">Cell wall</location>
    </subcellularLocation>
</comment>
<dbReference type="NCBIfam" id="TIGR03786">
    <property type="entry name" value="strep_pil_rpt"/>
    <property type="match status" value="10"/>
</dbReference>
<dbReference type="EMBL" id="AEEN01000009">
    <property type="protein sequence ID" value="EFM32245.1"/>
    <property type="molecule type" value="Genomic_DNA"/>
</dbReference>
<gene>
    <name evidence="9" type="ORF">HMPREF8571_0201</name>
</gene>
<keyword evidence="7" id="KW-1133">Transmembrane helix</keyword>
<protein>
    <submittedName>
        <fullName evidence="9">Pilin isopeptide linkage domain protein</fullName>
    </submittedName>
</protein>
<keyword evidence="7" id="KW-0472">Membrane</keyword>
<dbReference type="SUPFAM" id="SSF49401">
    <property type="entry name" value="Bacterial adhesins"/>
    <property type="match status" value="2"/>
</dbReference>
<evidence type="ECO:0000313" key="10">
    <source>
        <dbReference type="Proteomes" id="UP000003823"/>
    </source>
</evidence>
<feature type="compositionally biased region" description="Basic and acidic residues" evidence="6">
    <location>
        <begin position="1431"/>
        <end position="1450"/>
    </location>
</feature>
<dbReference type="PROSITE" id="PS50847">
    <property type="entry name" value="GRAM_POS_ANCHORING"/>
    <property type="match status" value="1"/>
</dbReference>
<keyword evidence="4" id="KW-0732">Signal</keyword>
<dbReference type="InterPro" id="IPR019931">
    <property type="entry name" value="LPXTG_anchor"/>
</dbReference>
<keyword evidence="2" id="KW-0134">Cell wall</keyword>